<evidence type="ECO:0000313" key="1">
    <source>
        <dbReference type="EMBL" id="QDT24830.1"/>
    </source>
</evidence>
<reference evidence="1 2" key="1">
    <citation type="submission" date="2019-03" db="EMBL/GenBank/DDBJ databases">
        <title>Deep-cultivation of Planctomycetes and their phenomic and genomic characterization uncovers novel biology.</title>
        <authorList>
            <person name="Wiegand S."/>
            <person name="Jogler M."/>
            <person name="Boedeker C."/>
            <person name="Pinto D."/>
            <person name="Vollmers J."/>
            <person name="Rivas-Marin E."/>
            <person name="Kohn T."/>
            <person name="Peeters S.H."/>
            <person name="Heuer A."/>
            <person name="Rast P."/>
            <person name="Oberbeckmann S."/>
            <person name="Bunk B."/>
            <person name="Jeske O."/>
            <person name="Meyerdierks A."/>
            <person name="Storesund J.E."/>
            <person name="Kallscheuer N."/>
            <person name="Luecker S."/>
            <person name="Lage O.M."/>
            <person name="Pohl T."/>
            <person name="Merkel B.J."/>
            <person name="Hornburger P."/>
            <person name="Mueller R.-W."/>
            <person name="Bruemmer F."/>
            <person name="Labrenz M."/>
            <person name="Spormann A.M."/>
            <person name="Op den Camp H."/>
            <person name="Overmann J."/>
            <person name="Amann R."/>
            <person name="Jetten M.S.M."/>
            <person name="Mascher T."/>
            <person name="Medema M.H."/>
            <person name="Devos D.P."/>
            <person name="Kaster A.-K."/>
            <person name="Ovreas L."/>
            <person name="Rohde M."/>
            <person name="Galperin M.Y."/>
            <person name="Jogler C."/>
        </authorList>
    </citation>
    <scope>NUCLEOTIDE SEQUENCE [LARGE SCALE GENOMIC DNA]</scope>
    <source>
        <strain evidence="1 2">Enr10</strain>
    </source>
</reference>
<name>A0A517PZM1_9PLAN</name>
<organism evidence="1 2">
    <name type="scientific">Gimesia panareensis</name>
    <dbReference type="NCBI Taxonomy" id="2527978"/>
    <lineage>
        <taxon>Bacteria</taxon>
        <taxon>Pseudomonadati</taxon>
        <taxon>Planctomycetota</taxon>
        <taxon>Planctomycetia</taxon>
        <taxon>Planctomycetales</taxon>
        <taxon>Planctomycetaceae</taxon>
        <taxon>Gimesia</taxon>
    </lineage>
</organism>
<dbReference type="RefSeq" id="WP_145102786.1">
    <property type="nucleotide sequence ID" value="NZ_CP036277.1"/>
</dbReference>
<sequence>MQNTCYRQTVMNLRASRRGAVLILVMVCLLIITMLLASLLKSALTQRRQVMREQFRVQAEWLAESALERAVEQRLKNPDYRGEIWEISSEDLGTHYEASAEIELKPATRTERLSIEARVHYPEDTTFTVTRTRKIIL</sequence>
<dbReference type="AlphaFoldDB" id="A0A517PZM1"/>
<gene>
    <name evidence="1" type="ORF">Enr10x_01220</name>
</gene>
<evidence type="ECO:0000313" key="2">
    <source>
        <dbReference type="Proteomes" id="UP000315647"/>
    </source>
</evidence>
<accession>A0A517ZZ63</accession>
<protein>
    <submittedName>
        <fullName evidence="1">Uncharacterized protein</fullName>
    </submittedName>
</protein>
<accession>A0A517PZM1</accession>
<keyword evidence="2" id="KW-1185">Reference proteome</keyword>
<proteinExistence type="predicted"/>
<dbReference type="EMBL" id="CP037421">
    <property type="protein sequence ID" value="QDT24830.1"/>
    <property type="molecule type" value="Genomic_DNA"/>
</dbReference>
<dbReference type="Proteomes" id="UP000315647">
    <property type="component" value="Chromosome"/>
</dbReference>